<dbReference type="InterPro" id="IPR050267">
    <property type="entry name" value="Anti-sigma-factor_SerPK"/>
</dbReference>
<dbReference type="EMBL" id="JBHSFN010000029">
    <property type="protein sequence ID" value="MFC4591092.1"/>
    <property type="molecule type" value="Genomic_DNA"/>
</dbReference>
<feature type="region of interest" description="Disordered" evidence="2">
    <location>
        <begin position="125"/>
        <end position="151"/>
    </location>
</feature>
<name>A0ABV9EN51_9ACTN</name>
<comment type="caution">
    <text evidence="4">The sequence shown here is derived from an EMBL/GenBank/DDBJ whole genome shotgun (WGS) entry which is preliminary data.</text>
</comment>
<evidence type="ECO:0000256" key="1">
    <source>
        <dbReference type="ARBA" id="ARBA00022527"/>
    </source>
</evidence>
<dbReference type="Gene3D" id="3.30.565.10">
    <property type="entry name" value="Histidine kinase-like ATPase, C-terminal domain"/>
    <property type="match status" value="1"/>
</dbReference>
<organism evidence="4 5">
    <name type="scientific">Sphaerisporangium corydalis</name>
    <dbReference type="NCBI Taxonomy" id="1441875"/>
    <lineage>
        <taxon>Bacteria</taxon>
        <taxon>Bacillati</taxon>
        <taxon>Actinomycetota</taxon>
        <taxon>Actinomycetes</taxon>
        <taxon>Streptosporangiales</taxon>
        <taxon>Streptosporangiaceae</taxon>
        <taxon>Sphaerisporangium</taxon>
    </lineage>
</organism>
<keyword evidence="5" id="KW-1185">Reference proteome</keyword>
<feature type="domain" description="Histidine kinase/HSP90-like ATPase" evidence="3">
    <location>
        <begin position="16"/>
        <end position="108"/>
    </location>
</feature>
<keyword evidence="1" id="KW-0808">Transferase</keyword>
<dbReference type="GO" id="GO:0005524">
    <property type="term" value="F:ATP binding"/>
    <property type="evidence" value="ECO:0007669"/>
    <property type="project" value="UniProtKB-KW"/>
</dbReference>
<dbReference type="RefSeq" id="WP_262849936.1">
    <property type="nucleotide sequence ID" value="NZ_JANZYP010000093.1"/>
</dbReference>
<dbReference type="Proteomes" id="UP001595891">
    <property type="component" value="Unassembled WGS sequence"/>
</dbReference>
<dbReference type="PANTHER" id="PTHR35526">
    <property type="entry name" value="ANTI-SIGMA-F FACTOR RSBW-RELATED"/>
    <property type="match status" value="1"/>
</dbReference>
<evidence type="ECO:0000313" key="4">
    <source>
        <dbReference type="EMBL" id="MFC4591092.1"/>
    </source>
</evidence>
<dbReference type="PANTHER" id="PTHR35526:SF3">
    <property type="entry name" value="ANTI-SIGMA-F FACTOR RSBW"/>
    <property type="match status" value="1"/>
</dbReference>
<protein>
    <submittedName>
        <fullName evidence="4">ATP-binding protein</fullName>
    </submittedName>
</protein>
<keyword evidence="4" id="KW-0067">ATP-binding</keyword>
<evidence type="ECO:0000259" key="3">
    <source>
        <dbReference type="Pfam" id="PF13581"/>
    </source>
</evidence>
<evidence type="ECO:0000256" key="2">
    <source>
        <dbReference type="SAM" id="MobiDB-lite"/>
    </source>
</evidence>
<accession>A0ABV9EN51</accession>
<keyword evidence="4" id="KW-0547">Nucleotide-binding</keyword>
<proteinExistence type="predicted"/>
<dbReference type="Pfam" id="PF13581">
    <property type="entry name" value="HATPase_c_2"/>
    <property type="match status" value="1"/>
</dbReference>
<keyword evidence="1" id="KW-0723">Serine/threonine-protein kinase</keyword>
<reference evidence="5" key="1">
    <citation type="journal article" date="2019" name="Int. J. Syst. Evol. Microbiol.">
        <title>The Global Catalogue of Microorganisms (GCM) 10K type strain sequencing project: providing services to taxonomists for standard genome sequencing and annotation.</title>
        <authorList>
            <consortium name="The Broad Institute Genomics Platform"/>
            <consortium name="The Broad Institute Genome Sequencing Center for Infectious Disease"/>
            <person name="Wu L."/>
            <person name="Ma J."/>
        </authorList>
    </citation>
    <scope>NUCLEOTIDE SEQUENCE [LARGE SCALE GENOMIC DNA]</scope>
    <source>
        <strain evidence="5">CCUG 49560</strain>
    </source>
</reference>
<sequence length="151" mass="15942">MRAGSLLGVTDLIGSPESVSLAREYVRQKLGDKHPALDDVILLTSEVVTNACVHSDSRDGGTVTLAIADCVDLIEVDVVDAGGETAPRVCGDLLAEGGRGLMLVEMTVFAFLRSVARSDNRAAEGFQAGRHPHPSKIKEGSCRNSGRRAGR</sequence>
<evidence type="ECO:0000313" key="5">
    <source>
        <dbReference type="Proteomes" id="UP001595891"/>
    </source>
</evidence>
<dbReference type="InterPro" id="IPR003594">
    <property type="entry name" value="HATPase_dom"/>
</dbReference>
<dbReference type="InterPro" id="IPR036890">
    <property type="entry name" value="HATPase_C_sf"/>
</dbReference>
<gene>
    <name evidence="4" type="ORF">ACFO8L_33710</name>
</gene>
<dbReference type="CDD" id="cd16936">
    <property type="entry name" value="HATPase_RsbW-like"/>
    <property type="match status" value="1"/>
</dbReference>
<keyword evidence="1" id="KW-0418">Kinase</keyword>